<feature type="domain" description="HD-GYP" evidence="2">
    <location>
        <begin position="162"/>
        <end position="357"/>
    </location>
</feature>
<dbReference type="CDD" id="cd00077">
    <property type="entry name" value="HDc"/>
    <property type="match status" value="1"/>
</dbReference>
<dbReference type="InterPro" id="IPR006675">
    <property type="entry name" value="HDIG_dom"/>
</dbReference>
<dbReference type="RefSeq" id="WP_088450454.1">
    <property type="nucleotide sequence ID" value="NZ_JACHXO010000002.1"/>
</dbReference>
<proteinExistence type="predicted"/>
<dbReference type="InterPro" id="IPR037522">
    <property type="entry name" value="HD_GYP_dom"/>
</dbReference>
<evidence type="ECO:0000256" key="1">
    <source>
        <dbReference type="SAM" id="MobiDB-lite"/>
    </source>
</evidence>
<evidence type="ECO:0000259" key="2">
    <source>
        <dbReference type="PROSITE" id="PS51832"/>
    </source>
</evidence>
<dbReference type="InterPro" id="IPR003607">
    <property type="entry name" value="HD/PDEase_dom"/>
</dbReference>
<accession>A0ABR6GQJ5</accession>
<dbReference type="PANTHER" id="PTHR43155:SF2">
    <property type="entry name" value="CYCLIC DI-GMP PHOSPHODIESTERASE PA4108"/>
    <property type="match status" value="1"/>
</dbReference>
<dbReference type="SUPFAM" id="SSF109604">
    <property type="entry name" value="HD-domain/PDEase-like"/>
    <property type="match status" value="1"/>
</dbReference>
<dbReference type="Proteomes" id="UP000574369">
    <property type="component" value="Unassembled WGS sequence"/>
</dbReference>
<dbReference type="SMART" id="SM00471">
    <property type="entry name" value="HDc"/>
    <property type="match status" value="1"/>
</dbReference>
<keyword evidence="4" id="KW-1185">Reference proteome</keyword>
<dbReference type="Pfam" id="PF11871">
    <property type="entry name" value="DUF3391"/>
    <property type="match status" value="1"/>
</dbReference>
<evidence type="ECO:0000313" key="4">
    <source>
        <dbReference type="Proteomes" id="UP000574369"/>
    </source>
</evidence>
<organism evidence="3 4">
    <name type="scientific">Roseateles terrae</name>
    <dbReference type="NCBI Taxonomy" id="431060"/>
    <lineage>
        <taxon>Bacteria</taxon>
        <taxon>Pseudomonadati</taxon>
        <taxon>Pseudomonadota</taxon>
        <taxon>Betaproteobacteria</taxon>
        <taxon>Burkholderiales</taxon>
        <taxon>Sphaerotilaceae</taxon>
        <taxon>Roseateles</taxon>
    </lineage>
</organism>
<dbReference type="PROSITE" id="PS51832">
    <property type="entry name" value="HD_GYP"/>
    <property type="match status" value="1"/>
</dbReference>
<dbReference type="EMBL" id="JACHXO010000002">
    <property type="protein sequence ID" value="MBB3194389.1"/>
    <property type="molecule type" value="Genomic_DNA"/>
</dbReference>
<dbReference type="Pfam" id="PF13487">
    <property type="entry name" value="HD_5"/>
    <property type="match status" value="1"/>
</dbReference>
<gene>
    <name evidence="3" type="ORF">FHS28_001774</name>
</gene>
<sequence>MLKKIPTAQVSLGMYLHGLEGSWLSHPFWKTKFVLTDPADVKALLASGVPFCWIDASKGLDVGQSAPEPAPAPAAPEPSPAPAVAESPEAPAGSPPEAPALVKSTPNLSLDKQPATMGEEIERAAQVVNKSKEAVMSLFNEARLGKAVDAEQCLPLVEEVASSVARNPSALISLARLKTKDDYTYMHSVAVCALMVSLSRQLGLDEATTREAGLAGLLHDVGKMAMPLDVLNKPGALTDAEFAIMRGHPTRGYEMLKDGSAVPPSALDVALHHHEKMDGTGYPAKLAGEQITLMSRMGAVCDVYDAITSNRPYKNAWDPAASLARMAQWTGHFDPRVFQAFVKCVGIYPVGTLVKLQSGRLAVVLDQNTTALTQPRVRVFYSTKSQMPIPTQILDLSSASAGDRIVGREDPATWGFQRLDELWQKAPT</sequence>
<protein>
    <submittedName>
        <fullName evidence="3">Nucleotidyltransferase with HDIG domain</fullName>
    </submittedName>
</protein>
<comment type="caution">
    <text evidence="3">The sequence shown here is derived from an EMBL/GenBank/DDBJ whole genome shotgun (WGS) entry which is preliminary data.</text>
</comment>
<dbReference type="Gene3D" id="1.10.3210.10">
    <property type="entry name" value="Hypothetical protein af1432"/>
    <property type="match status" value="1"/>
</dbReference>
<dbReference type="NCBIfam" id="TIGR00277">
    <property type="entry name" value="HDIG"/>
    <property type="match status" value="1"/>
</dbReference>
<name>A0ABR6GQJ5_9BURK</name>
<feature type="region of interest" description="Disordered" evidence="1">
    <location>
        <begin position="62"/>
        <end position="108"/>
    </location>
</feature>
<dbReference type="InterPro" id="IPR021812">
    <property type="entry name" value="DUF3391"/>
</dbReference>
<feature type="compositionally biased region" description="Pro residues" evidence="1">
    <location>
        <begin position="68"/>
        <end position="81"/>
    </location>
</feature>
<reference evidence="3 4" key="1">
    <citation type="submission" date="2020-08" db="EMBL/GenBank/DDBJ databases">
        <title>Genomic Encyclopedia of Type Strains, Phase III (KMG-III): the genomes of soil and plant-associated and newly described type strains.</title>
        <authorList>
            <person name="Whitman W."/>
        </authorList>
    </citation>
    <scope>NUCLEOTIDE SEQUENCE [LARGE SCALE GENOMIC DNA]</scope>
    <source>
        <strain evidence="3 4">CECT 7247</strain>
    </source>
</reference>
<dbReference type="PANTHER" id="PTHR43155">
    <property type="entry name" value="CYCLIC DI-GMP PHOSPHODIESTERASE PA4108-RELATED"/>
    <property type="match status" value="1"/>
</dbReference>
<evidence type="ECO:0000313" key="3">
    <source>
        <dbReference type="EMBL" id="MBB3194389.1"/>
    </source>
</evidence>
<feature type="compositionally biased region" description="Low complexity" evidence="1">
    <location>
        <begin position="82"/>
        <end position="92"/>
    </location>
</feature>